<accession>A0ABU6TJ92</accession>
<dbReference type="Proteomes" id="UP001341840">
    <property type="component" value="Unassembled WGS sequence"/>
</dbReference>
<sequence length="214" mass="22765">MASPLNATLFYTVQEPVTTQNWLFFGCSFFKVSNLIGFRFPKLVKVGQTLVLGSFMQQASMPYCSFFVWLDKHCAKLGVVNPVKDGELADVVNDHFAVIKVENRVALLENRVEAMEKIRNVNGWFAVATVIAMLAASLCVPALAADIVSFDGPPEAGSSCGMAGSGLVGGGLFLVGALLTGSLGLNLRLVVEVTLDGEGALRGGFELLCPCELA</sequence>
<protein>
    <submittedName>
        <fullName evidence="2">Uncharacterized protein</fullName>
    </submittedName>
</protein>
<keyword evidence="3" id="KW-1185">Reference proteome</keyword>
<dbReference type="EMBL" id="JASCZI010090952">
    <property type="protein sequence ID" value="MED6148028.1"/>
    <property type="molecule type" value="Genomic_DNA"/>
</dbReference>
<evidence type="ECO:0000313" key="3">
    <source>
        <dbReference type="Proteomes" id="UP001341840"/>
    </source>
</evidence>
<keyword evidence="1" id="KW-0812">Transmembrane</keyword>
<organism evidence="2 3">
    <name type="scientific">Stylosanthes scabra</name>
    <dbReference type="NCBI Taxonomy" id="79078"/>
    <lineage>
        <taxon>Eukaryota</taxon>
        <taxon>Viridiplantae</taxon>
        <taxon>Streptophyta</taxon>
        <taxon>Embryophyta</taxon>
        <taxon>Tracheophyta</taxon>
        <taxon>Spermatophyta</taxon>
        <taxon>Magnoliopsida</taxon>
        <taxon>eudicotyledons</taxon>
        <taxon>Gunneridae</taxon>
        <taxon>Pentapetalae</taxon>
        <taxon>rosids</taxon>
        <taxon>fabids</taxon>
        <taxon>Fabales</taxon>
        <taxon>Fabaceae</taxon>
        <taxon>Papilionoideae</taxon>
        <taxon>50 kb inversion clade</taxon>
        <taxon>dalbergioids sensu lato</taxon>
        <taxon>Dalbergieae</taxon>
        <taxon>Pterocarpus clade</taxon>
        <taxon>Stylosanthes</taxon>
    </lineage>
</organism>
<gene>
    <name evidence="2" type="ORF">PIB30_049363</name>
</gene>
<feature type="transmembrane region" description="Helical" evidence="1">
    <location>
        <begin position="156"/>
        <end position="179"/>
    </location>
</feature>
<evidence type="ECO:0000256" key="1">
    <source>
        <dbReference type="SAM" id="Phobius"/>
    </source>
</evidence>
<feature type="transmembrane region" description="Helical" evidence="1">
    <location>
        <begin position="121"/>
        <end position="144"/>
    </location>
</feature>
<reference evidence="2 3" key="1">
    <citation type="journal article" date="2023" name="Plants (Basel)">
        <title>Bridging the Gap: Combining Genomics and Transcriptomics Approaches to Understand Stylosanthes scabra, an Orphan Legume from the Brazilian Caatinga.</title>
        <authorList>
            <person name="Ferreira-Neto J.R.C."/>
            <person name="da Silva M.D."/>
            <person name="Binneck E."/>
            <person name="de Melo N.F."/>
            <person name="da Silva R.H."/>
            <person name="de Melo A.L.T.M."/>
            <person name="Pandolfi V."/>
            <person name="Bustamante F.O."/>
            <person name="Brasileiro-Vidal A.C."/>
            <person name="Benko-Iseppon A.M."/>
        </authorList>
    </citation>
    <scope>NUCLEOTIDE SEQUENCE [LARGE SCALE GENOMIC DNA]</scope>
    <source>
        <tissue evidence="2">Leaves</tissue>
    </source>
</reference>
<keyword evidence="1" id="KW-0472">Membrane</keyword>
<evidence type="ECO:0000313" key="2">
    <source>
        <dbReference type="EMBL" id="MED6148028.1"/>
    </source>
</evidence>
<keyword evidence="1" id="KW-1133">Transmembrane helix</keyword>
<proteinExistence type="predicted"/>
<name>A0ABU6TJ92_9FABA</name>
<comment type="caution">
    <text evidence="2">The sequence shown here is derived from an EMBL/GenBank/DDBJ whole genome shotgun (WGS) entry which is preliminary data.</text>
</comment>